<organism evidence="1 2">
    <name type="scientific">Panagrolaimus sp. JU765</name>
    <dbReference type="NCBI Taxonomy" id="591449"/>
    <lineage>
        <taxon>Eukaryota</taxon>
        <taxon>Metazoa</taxon>
        <taxon>Ecdysozoa</taxon>
        <taxon>Nematoda</taxon>
        <taxon>Chromadorea</taxon>
        <taxon>Rhabditida</taxon>
        <taxon>Tylenchina</taxon>
        <taxon>Panagrolaimomorpha</taxon>
        <taxon>Panagrolaimoidea</taxon>
        <taxon>Panagrolaimidae</taxon>
        <taxon>Panagrolaimus</taxon>
    </lineage>
</organism>
<evidence type="ECO:0000313" key="1">
    <source>
        <dbReference type="Proteomes" id="UP000887576"/>
    </source>
</evidence>
<dbReference type="Proteomes" id="UP000887576">
    <property type="component" value="Unplaced"/>
</dbReference>
<dbReference type="WBParaSite" id="JU765_v2.g16497.t1">
    <property type="protein sequence ID" value="JU765_v2.g16497.t1"/>
    <property type="gene ID" value="JU765_v2.g16497"/>
</dbReference>
<reference evidence="2" key="1">
    <citation type="submission" date="2022-11" db="UniProtKB">
        <authorList>
            <consortium name="WormBaseParasite"/>
        </authorList>
    </citation>
    <scope>IDENTIFICATION</scope>
</reference>
<name>A0AC34QHT0_9BILA</name>
<protein>
    <submittedName>
        <fullName evidence="2">SAM domain-containing protein</fullName>
    </submittedName>
</protein>
<sequence length="682" mass="76114">MHGSALHEAIKSEQLQVVRLLLHHGIELSLTDHRGKTALELVNLLFRHNPVSSPLILELIQESCEKTYGIAIKDFHQEEKNLQFQKKNGPSCGLQLPLKAGDVVWILGYTANSPQNCFLRGITFSLKGFSCCGYFPKKAVRILNYPDKAQEKAMVHKKSLGACKMKVKKVDIPTIPGEDKLETLFNTSNTTDYQTDSGSNASDRNSYYTNSSAPITGLSPTPSRTGSFYDGTSFPDNEYSDSAQFMSRSCSTAMQHANSFGVLTNGHDYSDSSIGKYRNVPSSSSICSQFSGRSSSCLADNYSGRVTATLSSIASHSSSALVPGSSTTPIAAPYRLAQVLPNISVRHRVAEMVARGFPEVEIMTDWLKNIGFPQYLSMFCLQGYDLASIARVTPQDLIAIGITKPDHRREMIRDIHNWNITDGYPSFIPSSNGIRDFLTAIGLPEYIQMFESQSCKTIKELEELSWEDFEEIGVKKLGHIKRLTIALKKLKTSRESRQKNNSAADIQQQSNHNYSHGTLTSRSTSALEDPMRTFENVGTLRKETRNSLPVQNVDNRHRPVVPVYPHHHIPRQIDSDYTDSVEFKKSPKLNLMMKDQILSKLDDFDADISGPSFRDDLPPSPAPITHYGAIDRLYAVTSPRDDDYFRQTTSRGHHHMNDLNDLGQMLKDLTDELDAKLTSTTV</sequence>
<proteinExistence type="predicted"/>
<accession>A0AC34QHT0</accession>
<evidence type="ECO:0000313" key="2">
    <source>
        <dbReference type="WBParaSite" id="JU765_v2.g16497.t1"/>
    </source>
</evidence>